<dbReference type="AlphaFoldDB" id="A0A7J6S5Z5"/>
<sequence>AKLDTEDKYGEGDAASPELEQDFRDQRAELARQLARKQDVDRMLNEARARLEELRSKKRNLDKKYTDVTAALEGQQTAVLSTKKQLDEAVKEINDVRQLAIQEGEPLATDSADVVAAVRSEKDK</sequence>
<protein>
    <submittedName>
        <fullName evidence="3">Uncharacterized protein</fullName>
    </submittedName>
</protein>
<organism evidence="3 4">
    <name type="scientific">Perkinsus olseni</name>
    <name type="common">Perkinsus atlanticus</name>
    <dbReference type="NCBI Taxonomy" id="32597"/>
    <lineage>
        <taxon>Eukaryota</taxon>
        <taxon>Sar</taxon>
        <taxon>Alveolata</taxon>
        <taxon>Perkinsozoa</taxon>
        <taxon>Perkinsea</taxon>
        <taxon>Perkinsida</taxon>
        <taxon>Perkinsidae</taxon>
        <taxon>Perkinsus</taxon>
    </lineage>
</organism>
<proteinExistence type="predicted"/>
<reference evidence="3 4" key="1">
    <citation type="submission" date="2020-04" db="EMBL/GenBank/DDBJ databases">
        <title>Perkinsus olseni comparative genomics.</title>
        <authorList>
            <person name="Bogema D.R."/>
        </authorList>
    </citation>
    <scope>NUCLEOTIDE SEQUENCE [LARGE SCALE GENOMIC DNA]</scope>
    <source>
        <strain evidence="3">ATCC PRA-205</strain>
    </source>
</reference>
<evidence type="ECO:0000256" key="1">
    <source>
        <dbReference type="SAM" id="Coils"/>
    </source>
</evidence>
<accession>A0A7J6S5Z5</accession>
<feature type="region of interest" description="Disordered" evidence="2">
    <location>
        <begin position="1"/>
        <end position="21"/>
    </location>
</feature>
<dbReference type="EMBL" id="JABANM010017609">
    <property type="protein sequence ID" value="KAF4727480.1"/>
    <property type="molecule type" value="Genomic_DNA"/>
</dbReference>
<feature type="non-terminal residue" evidence="3">
    <location>
        <position position="124"/>
    </location>
</feature>
<feature type="coiled-coil region" evidence="1">
    <location>
        <begin position="30"/>
        <end position="71"/>
    </location>
</feature>
<comment type="caution">
    <text evidence="3">The sequence shown here is derived from an EMBL/GenBank/DDBJ whole genome shotgun (WGS) entry which is preliminary data.</text>
</comment>
<dbReference type="Proteomes" id="UP000574390">
    <property type="component" value="Unassembled WGS sequence"/>
</dbReference>
<feature type="compositionally biased region" description="Basic and acidic residues" evidence="2">
    <location>
        <begin position="1"/>
        <end position="11"/>
    </location>
</feature>
<evidence type="ECO:0000256" key="2">
    <source>
        <dbReference type="SAM" id="MobiDB-lite"/>
    </source>
</evidence>
<name>A0A7J6S5Z5_PEROL</name>
<evidence type="ECO:0000313" key="4">
    <source>
        <dbReference type="Proteomes" id="UP000574390"/>
    </source>
</evidence>
<feature type="non-terminal residue" evidence="3">
    <location>
        <position position="1"/>
    </location>
</feature>
<evidence type="ECO:0000313" key="3">
    <source>
        <dbReference type="EMBL" id="KAF4727480.1"/>
    </source>
</evidence>
<gene>
    <name evidence="3" type="ORF">FOZ62_020601</name>
</gene>
<keyword evidence="1" id="KW-0175">Coiled coil</keyword>